<feature type="compositionally biased region" description="Basic and acidic residues" evidence="11">
    <location>
        <begin position="879"/>
        <end position="889"/>
    </location>
</feature>
<dbReference type="PROSITE" id="PS50011">
    <property type="entry name" value="PROTEIN_KINASE_DOM"/>
    <property type="match status" value="1"/>
</dbReference>
<dbReference type="PANTHER" id="PTHR48012:SF10">
    <property type="entry name" value="FI20177P1"/>
    <property type="match status" value="1"/>
</dbReference>
<evidence type="ECO:0000313" key="14">
    <source>
        <dbReference type="Proteomes" id="UP000034291"/>
    </source>
</evidence>
<dbReference type="EMBL" id="JZBS01001396">
    <property type="protein sequence ID" value="KKK22921.1"/>
    <property type="molecule type" value="Genomic_DNA"/>
</dbReference>
<dbReference type="Gene3D" id="1.10.510.10">
    <property type="entry name" value="Transferase(Phosphotransferase) domain 1"/>
    <property type="match status" value="1"/>
</dbReference>
<feature type="binding site" evidence="10">
    <location>
        <position position="331"/>
    </location>
    <ligand>
        <name>ATP</name>
        <dbReference type="ChEBI" id="CHEBI:30616"/>
    </ligand>
</feature>
<evidence type="ECO:0000256" key="9">
    <source>
        <dbReference type="ARBA" id="ARBA00048679"/>
    </source>
</evidence>
<feature type="compositionally biased region" description="Low complexity" evidence="11">
    <location>
        <begin position="760"/>
        <end position="790"/>
    </location>
</feature>
<keyword evidence="6" id="KW-0418">Kinase</keyword>
<dbReference type="InterPro" id="IPR011009">
    <property type="entry name" value="Kinase-like_dom_sf"/>
</dbReference>
<dbReference type="InterPro" id="IPR000719">
    <property type="entry name" value="Prot_kinase_dom"/>
</dbReference>
<evidence type="ECO:0000259" key="12">
    <source>
        <dbReference type="PROSITE" id="PS50011"/>
    </source>
</evidence>
<evidence type="ECO:0000256" key="11">
    <source>
        <dbReference type="SAM" id="MobiDB-lite"/>
    </source>
</evidence>
<evidence type="ECO:0000256" key="7">
    <source>
        <dbReference type="ARBA" id="ARBA00022840"/>
    </source>
</evidence>
<evidence type="ECO:0000256" key="3">
    <source>
        <dbReference type="ARBA" id="ARBA00022527"/>
    </source>
</evidence>
<dbReference type="InterPro" id="IPR017441">
    <property type="entry name" value="Protein_kinase_ATP_BS"/>
</dbReference>
<dbReference type="PROSITE" id="PS00108">
    <property type="entry name" value="PROTEIN_KINASE_ST"/>
    <property type="match status" value="1"/>
</dbReference>
<accession>A0A0F8VII9</accession>
<evidence type="ECO:0000256" key="10">
    <source>
        <dbReference type="PROSITE-ProRule" id="PRU10141"/>
    </source>
</evidence>
<dbReference type="GO" id="GO:0005737">
    <property type="term" value="C:cytoplasm"/>
    <property type="evidence" value="ECO:0007669"/>
    <property type="project" value="TreeGrafter"/>
</dbReference>
<keyword evidence="7 10" id="KW-0067">ATP-binding</keyword>
<evidence type="ECO:0000256" key="1">
    <source>
        <dbReference type="ARBA" id="ARBA00008874"/>
    </source>
</evidence>
<dbReference type="OrthoDB" id="248923at2759"/>
<evidence type="ECO:0000256" key="6">
    <source>
        <dbReference type="ARBA" id="ARBA00022777"/>
    </source>
</evidence>
<gene>
    <name evidence="13" type="ORF">ARAM_005408</name>
</gene>
<feature type="compositionally biased region" description="Acidic residues" evidence="11">
    <location>
        <begin position="817"/>
        <end position="827"/>
    </location>
</feature>
<comment type="similarity">
    <text evidence="1">Belongs to the protein kinase superfamily. STE Ser/Thr protein kinase family. STE20 subfamily.</text>
</comment>
<evidence type="ECO:0000313" key="13">
    <source>
        <dbReference type="EMBL" id="KKK22921.1"/>
    </source>
</evidence>
<dbReference type="SMART" id="SM00220">
    <property type="entry name" value="S_TKc"/>
    <property type="match status" value="1"/>
</dbReference>
<evidence type="ECO:0000256" key="8">
    <source>
        <dbReference type="ARBA" id="ARBA00047899"/>
    </source>
</evidence>
<comment type="caution">
    <text evidence="13">The sequence shown here is derived from an EMBL/GenBank/DDBJ whole genome shotgun (WGS) entry which is preliminary data.</text>
</comment>
<protein>
    <recommendedName>
        <fullName evidence="2">non-specific serine/threonine protein kinase</fullName>
        <ecNumber evidence="2">2.7.11.1</ecNumber>
    </recommendedName>
</protein>
<dbReference type="PROSITE" id="PS00107">
    <property type="entry name" value="PROTEIN_KINASE_ATP"/>
    <property type="match status" value="1"/>
</dbReference>
<dbReference type="Proteomes" id="UP000034291">
    <property type="component" value="Unassembled WGS sequence"/>
</dbReference>
<name>A0A0F8VII9_9EURO</name>
<feature type="region of interest" description="Disordered" evidence="11">
    <location>
        <begin position="760"/>
        <end position="1047"/>
    </location>
</feature>
<evidence type="ECO:0000256" key="2">
    <source>
        <dbReference type="ARBA" id="ARBA00012513"/>
    </source>
</evidence>
<keyword evidence="14" id="KW-1185">Reference proteome</keyword>
<organism evidence="13 14">
    <name type="scientific">Aspergillus rambellii</name>
    <dbReference type="NCBI Taxonomy" id="308745"/>
    <lineage>
        <taxon>Eukaryota</taxon>
        <taxon>Fungi</taxon>
        <taxon>Dikarya</taxon>
        <taxon>Ascomycota</taxon>
        <taxon>Pezizomycotina</taxon>
        <taxon>Eurotiomycetes</taxon>
        <taxon>Eurotiomycetidae</taxon>
        <taxon>Eurotiales</taxon>
        <taxon>Aspergillaceae</taxon>
        <taxon>Aspergillus</taxon>
        <taxon>Aspergillus subgen. Nidulantes</taxon>
    </lineage>
</organism>
<feature type="domain" description="Protein kinase" evidence="12">
    <location>
        <begin position="302"/>
        <end position="572"/>
    </location>
</feature>
<evidence type="ECO:0000256" key="5">
    <source>
        <dbReference type="ARBA" id="ARBA00022741"/>
    </source>
</evidence>
<dbReference type="STRING" id="308745.A0A0F8VII9"/>
<dbReference type="InterPro" id="IPR008271">
    <property type="entry name" value="Ser/Thr_kinase_AS"/>
</dbReference>
<dbReference type="AlphaFoldDB" id="A0A0F8VII9"/>
<dbReference type="GO" id="GO:0005524">
    <property type="term" value="F:ATP binding"/>
    <property type="evidence" value="ECO:0007669"/>
    <property type="project" value="UniProtKB-UniRule"/>
</dbReference>
<dbReference type="EC" id="2.7.11.1" evidence="2"/>
<keyword evidence="3" id="KW-0723">Serine/threonine-protein kinase</keyword>
<dbReference type="Pfam" id="PF00069">
    <property type="entry name" value="Pkinase"/>
    <property type="match status" value="1"/>
</dbReference>
<dbReference type="PANTHER" id="PTHR48012">
    <property type="entry name" value="STERILE20-LIKE KINASE, ISOFORM B-RELATED"/>
    <property type="match status" value="1"/>
</dbReference>
<reference evidence="13 14" key="1">
    <citation type="submission" date="2015-02" db="EMBL/GenBank/DDBJ databases">
        <title>Draft Genome Sequences of Two Closely-Related Aflatoxigenic Aspergillus Species Obtained from the Cote d'Ivoire.</title>
        <authorList>
            <person name="Moore G.G."/>
            <person name="Beltz S.B."/>
            <person name="Mack B.M."/>
        </authorList>
    </citation>
    <scope>NUCLEOTIDE SEQUENCE [LARGE SCALE GENOMIC DNA]</scope>
    <source>
        <strain evidence="13 14">SRRC1468</strain>
    </source>
</reference>
<dbReference type="GO" id="GO:0004674">
    <property type="term" value="F:protein serine/threonine kinase activity"/>
    <property type="evidence" value="ECO:0007669"/>
    <property type="project" value="UniProtKB-KW"/>
</dbReference>
<comment type="catalytic activity">
    <reaction evidence="9">
        <text>L-seryl-[protein] + ATP = O-phospho-L-seryl-[protein] + ADP + H(+)</text>
        <dbReference type="Rhea" id="RHEA:17989"/>
        <dbReference type="Rhea" id="RHEA-COMP:9863"/>
        <dbReference type="Rhea" id="RHEA-COMP:11604"/>
        <dbReference type="ChEBI" id="CHEBI:15378"/>
        <dbReference type="ChEBI" id="CHEBI:29999"/>
        <dbReference type="ChEBI" id="CHEBI:30616"/>
        <dbReference type="ChEBI" id="CHEBI:83421"/>
        <dbReference type="ChEBI" id="CHEBI:456216"/>
        <dbReference type="EC" id="2.7.11.1"/>
    </reaction>
</comment>
<dbReference type="InterPro" id="IPR050629">
    <property type="entry name" value="STE20/SPS1-PAK"/>
</dbReference>
<proteinExistence type="inferred from homology"/>
<sequence>MAPIRSPGRRRCLYGAEFEQVVDKGLDSYAEKDESVAIQHLSSNFARTRSARLHVEDCTVGSSLDANSPSRRGYQSLSLEQGLDREYYPGSPRGSLQRVLELSNHPGSLQSFPCVTPVYSHGSEQPRGAHPVHTKTYKGCSPGLHLAASKVTSLFQRSKSVVESAKRQARTLGSHFGEIKAGKVVRELLAYPPATDTPSTFPARPKPLAVIPEVPLISPQEAHLTEFTYPTVSSCGLWEEKPDLTACSNGTMDLPRTSRFLDPTSAVAALTKHKAEAIKLAREQSTAVREMCRRAKTETPPYEFEELIGKGAYGRVYKGHQLPSRKVVAIKVMDIDSLDYKSVRDFRDESIKDFIHETKVMKQVKDAGAKNINEIIEAISIHSQLWLVCEYCPGGSVRTLMRATGDRLDEKFIIPIARELAAGLRAIHDAGIIHRDIKAGNILIHEEGRLEICDFGVAGILQSRMDKRSTWIGTPHWMPPEMFSTIGQAHQYGSEIDVWAYGCTLFEFATGNPPNSNLRERMQIGRQLNRNTPKLADSDKYSEGLQNLVAFALDSDPTTRPTMADILLHPYIADSEEEYPTPSLSELVRNYYQWSQRGGQRMSLFHPGGAAAAEMPGADPDSDEDWNFSTTDDFERRFSVIDLDQIAASLAEMEAEINTAKNQPQQEKLNEELGETEMTEEDKANFDERVRRGAAAMEGLFDEEKPIYKYETKNDFTDRSSVTSTFIDIDIGSFDSSHYAAGASSAQPFQLADADTIRANRSSGRQNRGSSESRSRSSSSEVSSTADSQDLTYQPRAGPRPPTMDWKFPTFMQPTTEESESEQEPESGVETGSGSDSDSENPLGLQPPAQDAVGRRATMEWTFPVMTASTDTDDADPGDQSKPHHHAPESRQNTLRASDSELHPAPLRTSDHNTLQVNHIGEPGESRPSTASSDYDPFLFDLPTTTITTTTPDGMLPSNNSSVLEGPGPDEEDPHPAWQNNTEIARPVTQPAPNGHTEPFPAALPSKEEPRRSFLTADSSPMSEPLPTARYDPRASSTGEEAKIQFPDLLPPRLEVLMEGAGDAAVTAELDRLLGDFLDALSATGEALSQTKIRTAGRSDQSASPDKLE</sequence>
<dbReference type="SUPFAM" id="SSF56112">
    <property type="entry name" value="Protein kinase-like (PK-like)"/>
    <property type="match status" value="1"/>
</dbReference>
<comment type="catalytic activity">
    <reaction evidence="8">
        <text>L-threonyl-[protein] + ATP = O-phospho-L-threonyl-[protein] + ADP + H(+)</text>
        <dbReference type="Rhea" id="RHEA:46608"/>
        <dbReference type="Rhea" id="RHEA-COMP:11060"/>
        <dbReference type="Rhea" id="RHEA-COMP:11605"/>
        <dbReference type="ChEBI" id="CHEBI:15378"/>
        <dbReference type="ChEBI" id="CHEBI:30013"/>
        <dbReference type="ChEBI" id="CHEBI:30616"/>
        <dbReference type="ChEBI" id="CHEBI:61977"/>
        <dbReference type="ChEBI" id="CHEBI:456216"/>
        <dbReference type="EC" id="2.7.11.1"/>
    </reaction>
</comment>
<evidence type="ECO:0000256" key="4">
    <source>
        <dbReference type="ARBA" id="ARBA00022679"/>
    </source>
</evidence>
<keyword evidence="5 10" id="KW-0547">Nucleotide-binding</keyword>
<dbReference type="FunFam" id="1.10.510.10:FF:000670">
    <property type="entry name" value="Serine/threonin protein kinase, putative"/>
    <property type="match status" value="1"/>
</dbReference>
<keyword evidence="4" id="KW-0808">Transferase</keyword>